<keyword evidence="3" id="KW-1185">Reference proteome</keyword>
<feature type="region of interest" description="Disordered" evidence="1">
    <location>
        <begin position="44"/>
        <end position="80"/>
    </location>
</feature>
<evidence type="ECO:0000313" key="2">
    <source>
        <dbReference type="EMBL" id="KAJ1155513.1"/>
    </source>
</evidence>
<dbReference type="EMBL" id="JANPWB010000009">
    <property type="protein sequence ID" value="KAJ1155513.1"/>
    <property type="molecule type" value="Genomic_DNA"/>
</dbReference>
<organism evidence="2 3">
    <name type="scientific">Pleurodeles waltl</name>
    <name type="common">Iberian ribbed newt</name>
    <dbReference type="NCBI Taxonomy" id="8319"/>
    <lineage>
        <taxon>Eukaryota</taxon>
        <taxon>Metazoa</taxon>
        <taxon>Chordata</taxon>
        <taxon>Craniata</taxon>
        <taxon>Vertebrata</taxon>
        <taxon>Euteleostomi</taxon>
        <taxon>Amphibia</taxon>
        <taxon>Batrachia</taxon>
        <taxon>Caudata</taxon>
        <taxon>Salamandroidea</taxon>
        <taxon>Salamandridae</taxon>
        <taxon>Pleurodelinae</taxon>
        <taxon>Pleurodeles</taxon>
    </lineage>
</organism>
<accession>A0AAV7RU68</accession>
<comment type="caution">
    <text evidence="2">The sequence shown here is derived from an EMBL/GenBank/DDBJ whole genome shotgun (WGS) entry which is preliminary data.</text>
</comment>
<proteinExistence type="predicted"/>
<dbReference type="AlphaFoldDB" id="A0AAV7RU68"/>
<reference evidence="2" key="1">
    <citation type="journal article" date="2022" name="bioRxiv">
        <title>Sequencing and chromosome-scale assembly of the giantPleurodeles waltlgenome.</title>
        <authorList>
            <person name="Brown T."/>
            <person name="Elewa A."/>
            <person name="Iarovenko S."/>
            <person name="Subramanian E."/>
            <person name="Araus A.J."/>
            <person name="Petzold A."/>
            <person name="Susuki M."/>
            <person name="Suzuki K.-i.T."/>
            <person name="Hayashi T."/>
            <person name="Toyoda A."/>
            <person name="Oliveira C."/>
            <person name="Osipova E."/>
            <person name="Leigh N.D."/>
            <person name="Simon A."/>
            <person name="Yun M.H."/>
        </authorList>
    </citation>
    <scope>NUCLEOTIDE SEQUENCE</scope>
    <source>
        <strain evidence="2">20211129_DDA</strain>
        <tissue evidence="2">Liver</tissue>
    </source>
</reference>
<sequence length="113" mass="12702">MQIKERKHVFTNRSPPKIRKSGNKVSKPLTLKRSVNKVTKKFKEIDGKNPVGTNSLAASPSTRSKGIPYQKAGEQQKRLTRRKISRIVSTGSRVWLVIRPCPRPNIATTKGPE</sequence>
<protein>
    <submittedName>
        <fullName evidence="2">Uncharacterized protein</fullName>
    </submittedName>
</protein>
<evidence type="ECO:0000313" key="3">
    <source>
        <dbReference type="Proteomes" id="UP001066276"/>
    </source>
</evidence>
<evidence type="ECO:0000256" key="1">
    <source>
        <dbReference type="SAM" id="MobiDB-lite"/>
    </source>
</evidence>
<feature type="compositionally biased region" description="Basic residues" evidence="1">
    <location>
        <begin position="1"/>
        <end position="22"/>
    </location>
</feature>
<feature type="compositionally biased region" description="Polar residues" evidence="1">
    <location>
        <begin position="51"/>
        <end position="64"/>
    </location>
</feature>
<feature type="region of interest" description="Disordered" evidence="1">
    <location>
        <begin position="1"/>
        <end position="25"/>
    </location>
</feature>
<dbReference type="Proteomes" id="UP001066276">
    <property type="component" value="Chromosome 5"/>
</dbReference>
<gene>
    <name evidence="2" type="ORF">NDU88_008243</name>
</gene>
<name>A0AAV7RU68_PLEWA</name>